<dbReference type="EMBL" id="CAADFI010000038">
    <property type="protein sequence ID" value="VFJ93077.1"/>
    <property type="molecule type" value="Genomic_DNA"/>
</dbReference>
<proteinExistence type="predicted"/>
<dbReference type="EMBL" id="CAADFJ010000037">
    <property type="protein sequence ID" value="VFJ99927.1"/>
    <property type="molecule type" value="Genomic_DNA"/>
</dbReference>
<name>A0A450V564_9GAMM</name>
<accession>A0A450V564</accession>
<gene>
    <name evidence="1" type="ORF">BECKH772A_GA0070896_100388</name>
    <name evidence="2" type="ORF">BECKH772B_GA0070898_100388</name>
    <name evidence="3" type="ORF">BECKH772C_GA0070978_100378</name>
</gene>
<evidence type="ECO:0000313" key="1">
    <source>
        <dbReference type="EMBL" id="VFJ92047.1"/>
    </source>
</evidence>
<reference evidence="3" key="1">
    <citation type="submission" date="2019-02" db="EMBL/GenBank/DDBJ databases">
        <authorList>
            <person name="Gruber-Vodicka R. H."/>
            <person name="Seah K. B. B."/>
        </authorList>
    </citation>
    <scope>NUCLEOTIDE SEQUENCE</scope>
    <source>
        <strain evidence="3">BECK_SA2B12</strain>
        <strain evidence="1">BECK_SA2B15</strain>
        <strain evidence="2">BECK_SA2B20</strain>
    </source>
</reference>
<organism evidence="3">
    <name type="scientific">Candidatus Kentrum eta</name>
    <dbReference type="NCBI Taxonomy" id="2126337"/>
    <lineage>
        <taxon>Bacteria</taxon>
        <taxon>Pseudomonadati</taxon>
        <taxon>Pseudomonadota</taxon>
        <taxon>Gammaproteobacteria</taxon>
        <taxon>Candidatus Kentrum</taxon>
    </lineage>
</organism>
<protein>
    <submittedName>
        <fullName evidence="3">Uncharacterized protein</fullName>
    </submittedName>
</protein>
<sequence>MVGSQLAIFTPFFHGILPGKTIYVWEKEKFRKNRYPKPEPTPFGFWREALTNKDISERAAFGFMSRTLSWT</sequence>
<evidence type="ECO:0000313" key="2">
    <source>
        <dbReference type="EMBL" id="VFJ93077.1"/>
    </source>
</evidence>
<evidence type="ECO:0000313" key="3">
    <source>
        <dbReference type="EMBL" id="VFJ99927.1"/>
    </source>
</evidence>
<dbReference type="AlphaFoldDB" id="A0A450V564"/>
<dbReference type="EMBL" id="CAADFG010000038">
    <property type="protein sequence ID" value="VFJ92047.1"/>
    <property type="molecule type" value="Genomic_DNA"/>
</dbReference>